<dbReference type="EC" id="2.7.8.13" evidence="9"/>
<keyword evidence="7" id="KW-0479">Metal-binding</keyword>
<feature type="transmembrane region" description="Helical" evidence="8">
    <location>
        <begin position="12"/>
        <end position="38"/>
    </location>
</feature>
<keyword evidence="7" id="KW-0460">Magnesium</keyword>
<name>A0A1W1HBX6_9BACT</name>
<dbReference type="Proteomes" id="UP000191931">
    <property type="component" value="Unassembled WGS sequence"/>
</dbReference>
<organism evidence="9 10">
    <name type="scientific">Desulfamplus magnetovallimortis</name>
    <dbReference type="NCBI Taxonomy" id="1246637"/>
    <lineage>
        <taxon>Bacteria</taxon>
        <taxon>Pseudomonadati</taxon>
        <taxon>Thermodesulfobacteriota</taxon>
        <taxon>Desulfobacteria</taxon>
        <taxon>Desulfobacterales</taxon>
        <taxon>Desulfobacteraceae</taxon>
        <taxon>Desulfamplus</taxon>
    </lineage>
</organism>
<keyword evidence="4 8" id="KW-0812">Transmembrane</keyword>
<feature type="binding site" evidence="7">
    <location>
        <position position="11"/>
    </location>
    <ligand>
        <name>Mg(2+)</name>
        <dbReference type="ChEBI" id="CHEBI:18420"/>
    </ligand>
</feature>
<feature type="transmembrane region" description="Helical" evidence="8">
    <location>
        <begin position="73"/>
        <end position="91"/>
    </location>
</feature>
<evidence type="ECO:0000256" key="4">
    <source>
        <dbReference type="ARBA" id="ARBA00022692"/>
    </source>
</evidence>
<dbReference type="PANTHER" id="PTHR22926">
    <property type="entry name" value="PHOSPHO-N-ACETYLMURAMOYL-PENTAPEPTIDE-TRANSFERASE"/>
    <property type="match status" value="1"/>
</dbReference>
<keyword evidence="10" id="KW-1185">Reference proteome</keyword>
<dbReference type="PANTHER" id="PTHR22926:SF3">
    <property type="entry name" value="UNDECAPRENYL-PHOSPHATE ALPHA-N-ACETYLGLUCOSAMINYL 1-PHOSPHATE TRANSFERASE"/>
    <property type="match status" value="1"/>
</dbReference>
<dbReference type="STRING" id="1246637.MTBBW1_2030091"/>
<evidence type="ECO:0000256" key="3">
    <source>
        <dbReference type="ARBA" id="ARBA00022679"/>
    </source>
</evidence>
<keyword evidence="5 8" id="KW-1133">Transmembrane helix</keyword>
<dbReference type="GO" id="GO:0046872">
    <property type="term" value="F:metal ion binding"/>
    <property type="evidence" value="ECO:0007669"/>
    <property type="project" value="UniProtKB-KW"/>
</dbReference>
<dbReference type="GO" id="GO:0071555">
    <property type="term" value="P:cell wall organization"/>
    <property type="evidence" value="ECO:0007669"/>
    <property type="project" value="TreeGrafter"/>
</dbReference>
<dbReference type="EMBL" id="FWEV01000117">
    <property type="protein sequence ID" value="SLM30001.1"/>
    <property type="molecule type" value="Genomic_DNA"/>
</dbReference>
<evidence type="ECO:0000313" key="9">
    <source>
        <dbReference type="EMBL" id="SLM30001.1"/>
    </source>
</evidence>
<feature type="transmembrane region" description="Helical" evidence="8">
    <location>
        <begin position="172"/>
        <end position="192"/>
    </location>
</feature>
<proteinExistence type="predicted"/>
<feature type="transmembrane region" description="Helical" evidence="8">
    <location>
        <begin position="148"/>
        <end position="166"/>
    </location>
</feature>
<protein>
    <submittedName>
        <fullName evidence="9">WecA</fullName>
        <ecNumber evidence="9">2.7.8.13</ecNumber>
    </submittedName>
</protein>
<gene>
    <name evidence="9" type="ORF">MTBBW1_2030091</name>
</gene>
<dbReference type="InterPro" id="IPR000715">
    <property type="entry name" value="Glycosyl_transferase_4"/>
</dbReference>
<dbReference type="Pfam" id="PF00953">
    <property type="entry name" value="Glycos_transf_4"/>
    <property type="match status" value="1"/>
</dbReference>
<feature type="transmembrane region" description="Helical" evidence="8">
    <location>
        <begin position="44"/>
        <end position="61"/>
    </location>
</feature>
<evidence type="ECO:0000256" key="5">
    <source>
        <dbReference type="ARBA" id="ARBA00022989"/>
    </source>
</evidence>
<evidence type="ECO:0000256" key="1">
    <source>
        <dbReference type="ARBA" id="ARBA00004651"/>
    </source>
</evidence>
<dbReference type="AlphaFoldDB" id="A0A1W1HBX6"/>
<evidence type="ECO:0000256" key="2">
    <source>
        <dbReference type="ARBA" id="ARBA00022475"/>
    </source>
</evidence>
<evidence type="ECO:0000256" key="6">
    <source>
        <dbReference type="ARBA" id="ARBA00023136"/>
    </source>
</evidence>
<keyword evidence="2" id="KW-1003">Cell membrane</keyword>
<dbReference type="GO" id="GO:0005886">
    <property type="term" value="C:plasma membrane"/>
    <property type="evidence" value="ECO:0007669"/>
    <property type="project" value="UniProtKB-SubCell"/>
</dbReference>
<dbReference type="GO" id="GO:0009103">
    <property type="term" value="P:lipopolysaccharide biosynthetic process"/>
    <property type="evidence" value="ECO:0007669"/>
    <property type="project" value="TreeGrafter"/>
</dbReference>
<dbReference type="GO" id="GO:0044038">
    <property type="term" value="P:cell wall macromolecule biosynthetic process"/>
    <property type="evidence" value="ECO:0007669"/>
    <property type="project" value="TreeGrafter"/>
</dbReference>
<evidence type="ECO:0000256" key="7">
    <source>
        <dbReference type="PIRSR" id="PIRSR600715-1"/>
    </source>
</evidence>
<keyword evidence="6 8" id="KW-0472">Membrane</keyword>
<comment type="cofactor">
    <cofactor evidence="7">
        <name>Mg(2+)</name>
        <dbReference type="ChEBI" id="CHEBI:18420"/>
    </cofactor>
</comment>
<keyword evidence="3 9" id="KW-0808">Transferase</keyword>
<reference evidence="9 10" key="1">
    <citation type="submission" date="2017-03" db="EMBL/GenBank/DDBJ databases">
        <authorList>
            <person name="Afonso C.L."/>
            <person name="Miller P.J."/>
            <person name="Scott M.A."/>
            <person name="Spackman E."/>
            <person name="Goraichik I."/>
            <person name="Dimitrov K.M."/>
            <person name="Suarez D.L."/>
            <person name="Swayne D.E."/>
        </authorList>
    </citation>
    <scope>NUCLEOTIDE SEQUENCE [LARGE SCALE GENOMIC DNA]</scope>
    <source>
        <strain evidence="9">PRJEB14757</strain>
    </source>
</reference>
<evidence type="ECO:0000313" key="10">
    <source>
        <dbReference type="Proteomes" id="UP000191931"/>
    </source>
</evidence>
<comment type="subcellular location">
    <subcellularLocation>
        <location evidence="1">Cell membrane</location>
        <topology evidence="1">Multi-pass membrane protein</topology>
    </subcellularLocation>
</comment>
<sequence length="206" mass="23232">MFIAATANFYNFMDGINGIAALSGVICFLLSALFNVFYSSIDPFTFISLVAAGACMGFLPMNFPSARVFMGDVGSLFLGFLFASVVLVNSFSINEFLVYISFLFPFYCDEITTMAVRLYSGDNILHAHRKHLYQLLVNEMGISHLKVTIFYAMVQAVYGITMLIFYSFSDTLLLIMVLFLFFVLFAFFSFAVRQGKKIPFFIRKSP</sequence>
<evidence type="ECO:0000256" key="8">
    <source>
        <dbReference type="SAM" id="Phobius"/>
    </source>
</evidence>
<accession>A0A1W1HBX6</accession>
<dbReference type="GO" id="GO:0016780">
    <property type="term" value="F:phosphotransferase activity, for other substituted phosphate groups"/>
    <property type="evidence" value="ECO:0007669"/>
    <property type="project" value="InterPro"/>
</dbReference>
<feature type="binding site" evidence="7">
    <location>
        <position position="72"/>
    </location>
    <ligand>
        <name>Mg(2+)</name>
        <dbReference type="ChEBI" id="CHEBI:18420"/>
    </ligand>
</feature>